<protein>
    <submittedName>
        <fullName evidence="1">Uncharacterized protein</fullName>
    </submittedName>
</protein>
<proteinExistence type="predicted"/>
<name>A0A1S7LHE1_MAGMO</name>
<accession>A0A1S7LHE1</accession>
<dbReference type="AlphaFoldDB" id="A0A1S7LHE1"/>
<dbReference type="EMBL" id="LO017727">
    <property type="protein sequence ID" value="CRH05524.1"/>
    <property type="molecule type" value="Genomic_DNA"/>
</dbReference>
<organism evidence="1">
    <name type="scientific">Magnetococcus massalia (strain MO-1)</name>
    <dbReference type="NCBI Taxonomy" id="451514"/>
    <lineage>
        <taxon>Bacteria</taxon>
        <taxon>Pseudomonadati</taxon>
        <taxon>Pseudomonadota</taxon>
        <taxon>Magnetococcia</taxon>
        <taxon>Magnetococcales</taxon>
        <taxon>Magnetococcaceae</taxon>
        <taxon>Magnetococcus</taxon>
    </lineage>
</organism>
<gene>
    <name evidence="1" type="ORF">MAGMO_1334</name>
</gene>
<reference evidence="1" key="1">
    <citation type="submission" date="2015-04" db="EMBL/GenBank/DDBJ databases">
        <authorList>
            <person name="Syromyatnikov M.Y."/>
            <person name="Popov V.N."/>
        </authorList>
    </citation>
    <scope>NUCLEOTIDE SEQUENCE</scope>
    <source>
        <strain evidence="1">MO-1</strain>
    </source>
</reference>
<evidence type="ECO:0000313" key="1">
    <source>
        <dbReference type="EMBL" id="CRH05524.1"/>
    </source>
</evidence>
<sequence>MVIAITGFNAKLMLPPATFMAQAGLSQDDQIFLFDNSRRMLLGGVGGELDSFAKLITWLKSAIAERKPHTVFTLGSSGGGHGALLLGHLLKADRAIAFSPYTYGSREKLAQTEDPDQVPFARAIRKIHQLPAALHQYLDLEPLLRVWNGKTSYEVHICHRRHWDRKRAEEIINCPKVELIKHPCSGHLVVPVINDLGLLHHCFGEQPKEAFKQLYAAMHRVTKHDALVGCLK</sequence>
<dbReference type="InterPro" id="IPR029058">
    <property type="entry name" value="AB_hydrolase_fold"/>
</dbReference>
<dbReference type="SUPFAM" id="SSF53474">
    <property type="entry name" value="alpha/beta-Hydrolases"/>
    <property type="match status" value="1"/>
</dbReference>